<name>A0ABY0FLX0_9BACT</name>
<reference evidence="8 9" key="1">
    <citation type="journal article" date="2018" name="bioRxiv">
        <title>Evidence of independent acquisition and adaption of ultra-small bacteria to human hosts across the highly diverse yet reduced genomes of the phylum Saccharibacteria.</title>
        <authorList>
            <person name="McLean J.S."/>
            <person name="Bor B."/>
            <person name="To T.T."/>
            <person name="Liu Q."/>
            <person name="Kearns K.A."/>
            <person name="Solden L.M."/>
            <person name="Wrighton K.C."/>
            <person name="He X."/>
            <person name="Shi W."/>
        </authorList>
    </citation>
    <scope>NUCLEOTIDE SEQUENCE [LARGE SCALE GENOMIC DNA]</scope>
    <source>
        <strain evidence="8 9">TM7_KMM_G3_1_HOT_351</strain>
    </source>
</reference>
<organism evidence="8 9">
    <name type="scientific">Candidatus Nanosyncoccus nanoralicus</name>
    <dbReference type="NCBI Taxonomy" id="2171996"/>
    <lineage>
        <taxon>Bacteria</taxon>
        <taxon>Candidatus Saccharimonadota</taxon>
        <taxon>Candidatus Nanosyncoccalia</taxon>
        <taxon>Candidatus Nanosyncoccales</taxon>
        <taxon>Candidatus Nanosyncoccaceae</taxon>
        <taxon>Candidatus Nanosyncoccus</taxon>
    </lineage>
</organism>
<comment type="caution">
    <text evidence="8">The sequence shown here is derived from an EMBL/GenBank/DDBJ whole genome shotgun (WGS) entry which is preliminary data.</text>
</comment>
<dbReference type="InterPro" id="IPR019927">
    <property type="entry name" value="Ribosomal_uL3_bac/org-type"/>
</dbReference>
<evidence type="ECO:0000313" key="9">
    <source>
        <dbReference type="Proteomes" id="UP001191004"/>
    </source>
</evidence>
<dbReference type="InterPro" id="IPR009000">
    <property type="entry name" value="Transl_B-barrel_sf"/>
</dbReference>
<dbReference type="RefSeq" id="WP_129604294.1">
    <property type="nucleotide sequence ID" value="NZ_PRLL01000004.1"/>
</dbReference>
<dbReference type="SUPFAM" id="SSF50447">
    <property type="entry name" value="Translation proteins"/>
    <property type="match status" value="1"/>
</dbReference>
<comment type="similarity">
    <text evidence="1 7">Belongs to the universal ribosomal protein uL3 family.</text>
</comment>
<dbReference type="PANTHER" id="PTHR11229">
    <property type="entry name" value="50S RIBOSOMAL PROTEIN L3"/>
    <property type="match status" value="1"/>
</dbReference>
<dbReference type="PANTHER" id="PTHR11229:SF16">
    <property type="entry name" value="LARGE RIBOSOMAL SUBUNIT PROTEIN UL3C"/>
    <property type="match status" value="1"/>
</dbReference>
<keyword evidence="5 7" id="KW-0687">Ribonucleoprotein</keyword>
<evidence type="ECO:0000256" key="5">
    <source>
        <dbReference type="ARBA" id="ARBA00023274"/>
    </source>
</evidence>
<proteinExistence type="inferred from homology"/>
<evidence type="ECO:0000256" key="1">
    <source>
        <dbReference type="ARBA" id="ARBA00006540"/>
    </source>
</evidence>
<reference evidence="8 9" key="2">
    <citation type="journal article" date="2020" name="Cell Rep.">
        <title>Acquisition and Adaptation of Ultra-small Parasitic Reduced Genome Bacteria to Mammalian Hosts.</title>
        <authorList>
            <person name="McLean J.S."/>
            <person name="Bor B."/>
            <person name="Kerns K.A."/>
            <person name="Liu Q."/>
            <person name="To T.T."/>
            <person name="Solden L."/>
            <person name="Hendrickson E.L."/>
            <person name="Wrighton K."/>
            <person name="Shi W."/>
            <person name="He X."/>
        </authorList>
    </citation>
    <scope>NUCLEOTIDE SEQUENCE [LARGE SCALE GENOMIC DNA]</scope>
    <source>
        <strain evidence="8 9">TM7_KMM_G3_1_HOT_351</strain>
    </source>
</reference>
<comment type="function">
    <text evidence="7">One of the primary rRNA binding proteins, it binds directly near the 3'-end of the 23S rRNA, where it nucleates assembly of the 50S subunit.</text>
</comment>
<protein>
    <recommendedName>
        <fullName evidence="6 7">Large ribosomal subunit protein uL3</fullName>
    </recommendedName>
</protein>
<keyword evidence="3 7" id="KW-0694">RNA-binding</keyword>
<evidence type="ECO:0000256" key="6">
    <source>
        <dbReference type="ARBA" id="ARBA00035243"/>
    </source>
</evidence>
<keyword evidence="9" id="KW-1185">Reference proteome</keyword>
<accession>A0ABY0FLX0</accession>
<dbReference type="EMBL" id="PRLL01000004">
    <property type="protein sequence ID" value="RYC73745.1"/>
    <property type="molecule type" value="Genomic_DNA"/>
</dbReference>
<dbReference type="Proteomes" id="UP001191004">
    <property type="component" value="Unassembled WGS sequence"/>
</dbReference>
<evidence type="ECO:0000256" key="4">
    <source>
        <dbReference type="ARBA" id="ARBA00022980"/>
    </source>
</evidence>
<keyword evidence="2 7" id="KW-0699">rRNA-binding</keyword>
<dbReference type="Gene3D" id="3.30.160.810">
    <property type="match status" value="1"/>
</dbReference>
<comment type="subunit">
    <text evidence="7">Part of the 50S ribosomal subunit. Forms a cluster with proteins L14 and L19.</text>
</comment>
<dbReference type="InterPro" id="IPR000597">
    <property type="entry name" value="Ribosomal_uL3"/>
</dbReference>
<evidence type="ECO:0000256" key="2">
    <source>
        <dbReference type="ARBA" id="ARBA00022730"/>
    </source>
</evidence>
<gene>
    <name evidence="7 8" type="primary">rplC</name>
    <name evidence="8" type="ORF">G3KMM_00202</name>
</gene>
<dbReference type="Pfam" id="PF00297">
    <property type="entry name" value="Ribosomal_L3"/>
    <property type="match status" value="1"/>
</dbReference>
<keyword evidence="4 7" id="KW-0689">Ribosomal protein</keyword>
<dbReference type="NCBIfam" id="TIGR03625">
    <property type="entry name" value="L3_bact"/>
    <property type="match status" value="1"/>
</dbReference>
<evidence type="ECO:0000256" key="3">
    <source>
        <dbReference type="ARBA" id="ARBA00022884"/>
    </source>
</evidence>
<sequence>MKVILGTKIGMTQIIGEDGLVTPVTILQAGPATVTQIKTVDTDGYNAVQLGYGQGKNLSKSVSAHVKKADETLSPKILKEFRTDSTPELKLGDTLTVESFELGDKVAVTGISKGKGFAGTVKRWNFQESRNTHGFKGNIRRVGSIGSMYPQKVFKGKRMPGRMGHDQVTVKNLVIAYIDKENNILGVKGAVPGPKKGIVTVEGKE</sequence>
<evidence type="ECO:0000256" key="7">
    <source>
        <dbReference type="HAMAP-Rule" id="MF_01325"/>
    </source>
</evidence>
<evidence type="ECO:0000313" key="8">
    <source>
        <dbReference type="EMBL" id="RYC73745.1"/>
    </source>
</evidence>
<dbReference type="HAMAP" id="MF_01325_B">
    <property type="entry name" value="Ribosomal_uL3_B"/>
    <property type="match status" value="1"/>
</dbReference>
<dbReference type="Gene3D" id="2.40.30.10">
    <property type="entry name" value="Translation factors"/>
    <property type="match status" value="1"/>
</dbReference>
<dbReference type="GO" id="GO:0005840">
    <property type="term" value="C:ribosome"/>
    <property type="evidence" value="ECO:0007669"/>
    <property type="project" value="UniProtKB-KW"/>
</dbReference>